<organism evidence="1 2">
    <name type="scientific">Stichopus japonicus</name>
    <name type="common">Sea cucumber</name>
    <dbReference type="NCBI Taxonomy" id="307972"/>
    <lineage>
        <taxon>Eukaryota</taxon>
        <taxon>Metazoa</taxon>
        <taxon>Echinodermata</taxon>
        <taxon>Eleutherozoa</taxon>
        <taxon>Echinozoa</taxon>
        <taxon>Holothuroidea</taxon>
        <taxon>Aspidochirotacea</taxon>
        <taxon>Aspidochirotida</taxon>
        <taxon>Stichopodidae</taxon>
        <taxon>Apostichopus</taxon>
    </lineage>
</organism>
<keyword evidence="2" id="KW-1185">Reference proteome</keyword>
<dbReference type="EMBL" id="MRZV01000306">
    <property type="protein sequence ID" value="PIK53000.1"/>
    <property type="molecule type" value="Genomic_DNA"/>
</dbReference>
<dbReference type="Gene3D" id="3.40.50.1100">
    <property type="match status" value="3"/>
</dbReference>
<dbReference type="InterPro" id="IPR036052">
    <property type="entry name" value="TrpB-like_PALP_sf"/>
</dbReference>
<dbReference type="Pfam" id="PF24857">
    <property type="entry name" value="THR4_C"/>
    <property type="match status" value="1"/>
</dbReference>
<reference evidence="1 2" key="1">
    <citation type="journal article" date="2017" name="PLoS Biol.">
        <title>The sea cucumber genome provides insights into morphological evolution and visceral regeneration.</title>
        <authorList>
            <person name="Zhang X."/>
            <person name="Sun L."/>
            <person name="Yuan J."/>
            <person name="Sun Y."/>
            <person name="Gao Y."/>
            <person name="Zhang L."/>
            <person name="Li S."/>
            <person name="Dai H."/>
            <person name="Hamel J.F."/>
            <person name="Liu C."/>
            <person name="Yu Y."/>
            <person name="Liu S."/>
            <person name="Lin W."/>
            <person name="Guo K."/>
            <person name="Jin S."/>
            <person name="Xu P."/>
            <person name="Storey K.B."/>
            <person name="Huan P."/>
            <person name="Zhang T."/>
            <person name="Zhou Y."/>
            <person name="Zhang J."/>
            <person name="Lin C."/>
            <person name="Li X."/>
            <person name="Xing L."/>
            <person name="Huo D."/>
            <person name="Sun M."/>
            <person name="Wang L."/>
            <person name="Mercier A."/>
            <person name="Li F."/>
            <person name="Yang H."/>
            <person name="Xiang J."/>
        </authorList>
    </citation>
    <scope>NUCLEOTIDE SEQUENCE [LARGE SCALE GENOMIC DNA]</scope>
    <source>
        <strain evidence="1">Shaxun</strain>
        <tissue evidence="1">Muscle</tissue>
    </source>
</reference>
<dbReference type="PANTHER" id="PTHR43515">
    <property type="entry name" value="THREONINE SYNTHASE-LIKE 1"/>
    <property type="match status" value="1"/>
</dbReference>
<dbReference type="PANTHER" id="PTHR43515:SF1">
    <property type="entry name" value="THREONINE SYNTHASE-LIKE 1"/>
    <property type="match status" value="1"/>
</dbReference>
<protein>
    <submittedName>
        <fullName evidence="1">Putative threonine synthase-like 1-like</fullName>
    </submittedName>
</protein>
<comment type="caution">
    <text evidence="1">The sequence shown here is derived from an EMBL/GenBank/DDBJ whole genome shotgun (WGS) entry which is preliminary data.</text>
</comment>
<accession>A0A2G8KYL5</accession>
<dbReference type="AlphaFoldDB" id="A0A2G8KYL5"/>
<gene>
    <name evidence="1" type="ORF">BSL78_10109</name>
</gene>
<dbReference type="SUPFAM" id="SSF53686">
    <property type="entry name" value="Tryptophan synthase beta subunit-like PLP-dependent enzymes"/>
    <property type="match status" value="1"/>
</dbReference>
<dbReference type="OrthoDB" id="5203861at2759"/>
<evidence type="ECO:0000313" key="1">
    <source>
        <dbReference type="EMBL" id="PIK53000.1"/>
    </source>
</evidence>
<dbReference type="STRING" id="307972.A0A2G8KYL5"/>
<evidence type="ECO:0000313" key="2">
    <source>
        <dbReference type="Proteomes" id="UP000230750"/>
    </source>
</evidence>
<dbReference type="Proteomes" id="UP000230750">
    <property type="component" value="Unassembled WGS sequence"/>
</dbReference>
<name>A0A2G8KYL5_STIJA</name>
<sequence length="376" mass="41253">METFHGPTASFKDAALQIMPQLFEQAITKEPTVQATSGDTGSAVLDGFSKLSGNSNVRVMVLYPEHGISSVQKALMTSVDSDSVKVIGVDGDFDSCQSAIKAIFRSQSVNERLMDAYNIKLSAANSINWGRLLPQVVYHASAYLDLVRQGVIGMGDECDVCIPTGNFGNILAAFYARTGIYDLRQRKLQVSTSPAIDILKSSNLERFLHLVTGGDGPMIKTWFEGLHKDGIFKVPNEVLETISNKFNLVSDWCSEEQCAKTIRTVFKETGYLLDPHTSVAKTVADRQATSERPMIICSTAHYGKFPEDVSRALQLPLPAESDDCSGVLQQLKTVSALPSFNQGLESAVKKPRVHNSVISDDMKNITREIETFCAEW</sequence>
<proteinExistence type="predicted"/>
<dbReference type="GO" id="GO:0005737">
    <property type="term" value="C:cytoplasm"/>
    <property type="evidence" value="ECO:0007669"/>
    <property type="project" value="TreeGrafter"/>
</dbReference>